<feature type="non-terminal residue" evidence="1">
    <location>
        <position position="1"/>
    </location>
</feature>
<proteinExistence type="predicted"/>
<dbReference type="AlphaFoldDB" id="A0A392RD48"/>
<evidence type="ECO:0000313" key="1">
    <source>
        <dbReference type="EMBL" id="MCI33756.1"/>
    </source>
</evidence>
<dbReference type="Proteomes" id="UP000265520">
    <property type="component" value="Unassembled WGS sequence"/>
</dbReference>
<protein>
    <submittedName>
        <fullName evidence="1">Uncharacterized protein</fullName>
    </submittedName>
</protein>
<dbReference type="EMBL" id="LXQA010207202">
    <property type="protein sequence ID" value="MCI33756.1"/>
    <property type="molecule type" value="Genomic_DNA"/>
</dbReference>
<keyword evidence="2" id="KW-1185">Reference proteome</keyword>
<sequence>APLRVKYRRLFDLSTNKTSSVAAMFELGWEEGGRRGSGAITDCGDMTLLVGTP</sequence>
<evidence type="ECO:0000313" key="2">
    <source>
        <dbReference type="Proteomes" id="UP000265520"/>
    </source>
</evidence>
<accession>A0A392RD48</accession>
<organism evidence="1 2">
    <name type="scientific">Trifolium medium</name>
    <dbReference type="NCBI Taxonomy" id="97028"/>
    <lineage>
        <taxon>Eukaryota</taxon>
        <taxon>Viridiplantae</taxon>
        <taxon>Streptophyta</taxon>
        <taxon>Embryophyta</taxon>
        <taxon>Tracheophyta</taxon>
        <taxon>Spermatophyta</taxon>
        <taxon>Magnoliopsida</taxon>
        <taxon>eudicotyledons</taxon>
        <taxon>Gunneridae</taxon>
        <taxon>Pentapetalae</taxon>
        <taxon>rosids</taxon>
        <taxon>fabids</taxon>
        <taxon>Fabales</taxon>
        <taxon>Fabaceae</taxon>
        <taxon>Papilionoideae</taxon>
        <taxon>50 kb inversion clade</taxon>
        <taxon>NPAAA clade</taxon>
        <taxon>Hologalegina</taxon>
        <taxon>IRL clade</taxon>
        <taxon>Trifolieae</taxon>
        <taxon>Trifolium</taxon>
    </lineage>
</organism>
<name>A0A392RD48_9FABA</name>
<comment type="caution">
    <text evidence="1">The sequence shown here is derived from an EMBL/GenBank/DDBJ whole genome shotgun (WGS) entry which is preliminary data.</text>
</comment>
<reference evidence="1 2" key="1">
    <citation type="journal article" date="2018" name="Front. Plant Sci.">
        <title>Red Clover (Trifolium pratense) and Zigzag Clover (T. medium) - A Picture of Genomic Similarities and Differences.</title>
        <authorList>
            <person name="Dluhosova J."/>
            <person name="Istvanek J."/>
            <person name="Nedelnik J."/>
            <person name="Repkova J."/>
        </authorList>
    </citation>
    <scope>NUCLEOTIDE SEQUENCE [LARGE SCALE GENOMIC DNA]</scope>
    <source>
        <strain evidence="2">cv. 10/8</strain>
        <tissue evidence="1">Leaf</tissue>
    </source>
</reference>